<dbReference type="EMBL" id="GL871505">
    <property type="protein sequence ID" value="EGC28987.1"/>
    <property type="molecule type" value="Genomic_DNA"/>
</dbReference>
<dbReference type="GO" id="GO:0030515">
    <property type="term" value="F:snoRNA binding"/>
    <property type="evidence" value="ECO:0007669"/>
    <property type="project" value="InterPro"/>
</dbReference>
<dbReference type="eggNOG" id="KOG3503">
    <property type="taxonomic scope" value="Eukaryota"/>
</dbReference>
<dbReference type="Proteomes" id="UP000001064">
    <property type="component" value="Unassembled WGS sequence"/>
</dbReference>
<dbReference type="FunFam" id="4.10.80.300:FF:000001">
    <property type="entry name" value="H/ACA ribonucleoprotein complex subunit 3"/>
    <property type="match status" value="1"/>
</dbReference>
<comment type="subcellular location">
    <subcellularLocation>
        <location evidence="1">Nucleus</location>
        <location evidence="1">Nucleolus</location>
    </subcellularLocation>
</comment>
<keyword evidence="3" id="KW-0690">Ribosome biogenesis</keyword>
<accession>F1A490</accession>
<sequence length="65" mass="7655">MHLMYYKGSEEGQRVYTLKKETPKGEPTYSAHPARFSVDVKDSRERIALKKRFNLLLTQQPPIQF</sequence>
<dbReference type="OMA" id="HRIIIKK"/>
<dbReference type="STRING" id="5786.F1A490"/>
<dbReference type="SUPFAM" id="SSF144210">
    <property type="entry name" value="Nop10-like SnoRNP"/>
    <property type="match status" value="1"/>
</dbReference>
<dbReference type="InParanoid" id="F1A490"/>
<dbReference type="GO" id="GO:0070034">
    <property type="term" value="F:telomerase RNA binding"/>
    <property type="evidence" value="ECO:0000318"/>
    <property type="project" value="GO_Central"/>
</dbReference>
<evidence type="ECO:0000256" key="3">
    <source>
        <dbReference type="ARBA" id="ARBA00022517"/>
    </source>
</evidence>
<name>F1A490_DICPU</name>
<evidence type="ECO:0000256" key="1">
    <source>
        <dbReference type="ARBA" id="ARBA00004604"/>
    </source>
</evidence>
<dbReference type="GO" id="GO:0031429">
    <property type="term" value="C:box H/ACA snoRNP complex"/>
    <property type="evidence" value="ECO:0000318"/>
    <property type="project" value="GO_Central"/>
</dbReference>
<dbReference type="PANTHER" id="PTHR13305">
    <property type="entry name" value="RIBOSOME BIOGENESIS PROTEIN NOP10"/>
    <property type="match status" value="1"/>
</dbReference>
<dbReference type="KEGG" id="dpp:DICPUDRAFT_43500"/>
<evidence type="ECO:0000313" key="9">
    <source>
        <dbReference type="EMBL" id="EGC28987.1"/>
    </source>
</evidence>
<dbReference type="OrthoDB" id="13807at2759"/>
<dbReference type="InterPro" id="IPR007264">
    <property type="entry name" value="H/ACA_rnp_Nop10"/>
</dbReference>
<proteinExistence type="inferred from homology"/>
<dbReference type="GO" id="GO:0031120">
    <property type="term" value="P:snRNA pseudouridine synthesis"/>
    <property type="evidence" value="ECO:0000318"/>
    <property type="project" value="GO_Central"/>
</dbReference>
<dbReference type="Pfam" id="PF04135">
    <property type="entry name" value="Nop10p"/>
    <property type="match status" value="1"/>
</dbReference>
<evidence type="ECO:0000256" key="5">
    <source>
        <dbReference type="ARBA" id="ARBA00023242"/>
    </source>
</evidence>
<comment type="similarity">
    <text evidence="2">Belongs to the NOP10 family.</text>
</comment>
<reference evidence="10" key="1">
    <citation type="journal article" date="2011" name="Genome Biol.">
        <title>Comparative genomics of the social amoebae Dictyostelium discoideum and Dictyostelium purpureum.</title>
        <authorList>
            <consortium name="US DOE Joint Genome Institute (JGI-PGF)"/>
            <person name="Sucgang R."/>
            <person name="Kuo A."/>
            <person name="Tian X."/>
            <person name="Salerno W."/>
            <person name="Parikh A."/>
            <person name="Feasley C.L."/>
            <person name="Dalin E."/>
            <person name="Tu H."/>
            <person name="Huang E."/>
            <person name="Barry K."/>
            <person name="Lindquist E."/>
            <person name="Shapiro H."/>
            <person name="Bruce D."/>
            <person name="Schmutz J."/>
            <person name="Salamov A."/>
            <person name="Fey P."/>
            <person name="Gaudet P."/>
            <person name="Anjard C."/>
            <person name="Babu M.M."/>
            <person name="Basu S."/>
            <person name="Bushmanova Y."/>
            <person name="van der Wel H."/>
            <person name="Katoh-Kurasawa M."/>
            <person name="Dinh C."/>
            <person name="Coutinho P.M."/>
            <person name="Saito T."/>
            <person name="Elias M."/>
            <person name="Schaap P."/>
            <person name="Kay R.R."/>
            <person name="Henrissat B."/>
            <person name="Eichinger L."/>
            <person name="Rivero F."/>
            <person name="Putnam N.H."/>
            <person name="West C.M."/>
            <person name="Loomis W.F."/>
            <person name="Chisholm R.L."/>
            <person name="Shaulsky G."/>
            <person name="Strassmann J.E."/>
            <person name="Queller D.C."/>
            <person name="Kuspa A."/>
            <person name="Grigoriev I.V."/>
        </authorList>
    </citation>
    <scope>NUCLEOTIDE SEQUENCE [LARGE SCALE GENOMIC DNA]</scope>
    <source>
        <strain evidence="10">QSDP1</strain>
    </source>
</reference>
<organism evidence="9 10">
    <name type="scientific">Dictyostelium purpureum</name>
    <name type="common">Slime mold</name>
    <dbReference type="NCBI Taxonomy" id="5786"/>
    <lineage>
        <taxon>Eukaryota</taxon>
        <taxon>Amoebozoa</taxon>
        <taxon>Evosea</taxon>
        <taxon>Eumycetozoa</taxon>
        <taxon>Dictyostelia</taxon>
        <taxon>Dictyosteliales</taxon>
        <taxon>Dictyosteliaceae</taxon>
        <taxon>Dictyostelium</taxon>
    </lineage>
</organism>
<keyword evidence="10" id="KW-1185">Reference proteome</keyword>
<dbReference type="FunCoup" id="F1A490">
    <property type="interactions" value="393"/>
</dbReference>
<dbReference type="InterPro" id="IPR036756">
    <property type="entry name" value="H/ACA_rnp_Nop10_sf"/>
</dbReference>
<dbReference type="GO" id="GO:0031118">
    <property type="term" value="P:rRNA pseudouridine synthesis"/>
    <property type="evidence" value="ECO:0000318"/>
    <property type="project" value="GO_Central"/>
</dbReference>
<protein>
    <recommendedName>
        <fullName evidence="7">Nucleolar protein 10</fullName>
    </recommendedName>
    <alternativeName>
        <fullName evidence="8">Nucleolar protein family A member 3</fullName>
    </alternativeName>
</protein>
<dbReference type="VEuPathDB" id="AmoebaDB:DICPUDRAFT_43500"/>
<evidence type="ECO:0000256" key="6">
    <source>
        <dbReference type="ARBA" id="ARBA00023274"/>
    </source>
</evidence>
<dbReference type="GeneID" id="10506788"/>
<evidence type="ECO:0000256" key="4">
    <source>
        <dbReference type="ARBA" id="ARBA00022552"/>
    </source>
</evidence>
<dbReference type="AlphaFoldDB" id="F1A490"/>
<evidence type="ECO:0000256" key="2">
    <source>
        <dbReference type="ARBA" id="ARBA00009462"/>
    </source>
</evidence>
<keyword evidence="6" id="KW-0687">Ribonucleoprotein</keyword>
<dbReference type="Gene3D" id="4.10.80.300">
    <property type="match status" value="1"/>
</dbReference>
<keyword evidence="5" id="KW-0539">Nucleus</keyword>
<dbReference type="PANTHER" id="PTHR13305:SF0">
    <property type="entry name" value="H_ACA RIBONUCLEOPROTEIN COMPLEX SUBUNIT 3"/>
    <property type="match status" value="1"/>
</dbReference>
<gene>
    <name evidence="9" type="ORF">DICPUDRAFT_43500</name>
</gene>
<dbReference type="RefSeq" id="XP_003294484.1">
    <property type="nucleotide sequence ID" value="XM_003294436.1"/>
</dbReference>
<evidence type="ECO:0000256" key="8">
    <source>
        <dbReference type="ARBA" id="ARBA00031779"/>
    </source>
</evidence>
<evidence type="ECO:0000313" key="10">
    <source>
        <dbReference type="Proteomes" id="UP000001064"/>
    </source>
</evidence>
<evidence type="ECO:0000256" key="7">
    <source>
        <dbReference type="ARBA" id="ARBA00030185"/>
    </source>
</evidence>
<keyword evidence="4" id="KW-0698">rRNA processing</keyword>